<feature type="transmembrane region" description="Helical" evidence="7">
    <location>
        <begin position="420"/>
        <end position="441"/>
    </location>
</feature>
<dbReference type="GO" id="GO:0022857">
    <property type="term" value="F:transmembrane transporter activity"/>
    <property type="evidence" value="ECO:0007669"/>
    <property type="project" value="InterPro"/>
</dbReference>
<dbReference type="InterPro" id="IPR005828">
    <property type="entry name" value="MFS_sugar_transport-like"/>
</dbReference>
<feature type="transmembrane region" description="Helical" evidence="7">
    <location>
        <begin position="248"/>
        <end position="269"/>
    </location>
</feature>
<feature type="transmembrane region" description="Helical" evidence="7">
    <location>
        <begin position="188"/>
        <end position="208"/>
    </location>
</feature>
<proteinExistence type="inferred from homology"/>
<keyword evidence="10" id="KW-1185">Reference proteome</keyword>
<dbReference type="AlphaFoldDB" id="A0A1W0XCJ8"/>
<feature type="transmembrane region" description="Helical" evidence="7">
    <location>
        <begin position="501"/>
        <end position="524"/>
    </location>
</feature>
<evidence type="ECO:0000256" key="2">
    <source>
        <dbReference type="ARBA" id="ARBA00008335"/>
    </source>
</evidence>
<gene>
    <name evidence="9" type="ORF">BV898_00903</name>
</gene>
<feature type="transmembrane region" description="Helical" evidence="7">
    <location>
        <begin position="164"/>
        <end position="182"/>
    </location>
</feature>
<evidence type="ECO:0000256" key="4">
    <source>
        <dbReference type="ARBA" id="ARBA00022692"/>
    </source>
</evidence>
<evidence type="ECO:0000256" key="7">
    <source>
        <dbReference type="SAM" id="Phobius"/>
    </source>
</evidence>
<dbReference type="InterPro" id="IPR020846">
    <property type="entry name" value="MFS_dom"/>
</dbReference>
<dbReference type="Proteomes" id="UP000192578">
    <property type="component" value="Unassembled WGS sequence"/>
</dbReference>
<feature type="transmembrane region" description="Helical" evidence="7">
    <location>
        <begin position="392"/>
        <end position="413"/>
    </location>
</feature>
<evidence type="ECO:0000256" key="3">
    <source>
        <dbReference type="ARBA" id="ARBA00022448"/>
    </source>
</evidence>
<keyword evidence="4 7" id="KW-0812">Transmembrane</keyword>
<dbReference type="Pfam" id="PF00083">
    <property type="entry name" value="Sugar_tr"/>
    <property type="match status" value="1"/>
</dbReference>
<dbReference type="Pfam" id="PF07690">
    <property type="entry name" value="MFS_1"/>
    <property type="match status" value="1"/>
</dbReference>
<comment type="similarity">
    <text evidence="2">Belongs to the major facilitator superfamily.</text>
</comment>
<feature type="transmembrane region" description="Helical" evidence="7">
    <location>
        <begin position="334"/>
        <end position="353"/>
    </location>
</feature>
<comment type="subcellular location">
    <subcellularLocation>
        <location evidence="1">Membrane</location>
        <topology evidence="1">Multi-pass membrane protein</topology>
    </subcellularLocation>
</comment>
<name>A0A1W0XCJ8_HYPEX</name>
<dbReference type="SUPFAM" id="SSF103473">
    <property type="entry name" value="MFS general substrate transporter"/>
    <property type="match status" value="1"/>
</dbReference>
<evidence type="ECO:0000313" key="10">
    <source>
        <dbReference type="Proteomes" id="UP000192578"/>
    </source>
</evidence>
<evidence type="ECO:0000256" key="6">
    <source>
        <dbReference type="ARBA" id="ARBA00023136"/>
    </source>
</evidence>
<evidence type="ECO:0000313" key="9">
    <source>
        <dbReference type="EMBL" id="OQV25215.1"/>
    </source>
</evidence>
<dbReference type="Gene3D" id="1.20.1250.20">
    <property type="entry name" value="MFS general substrate transporter like domains"/>
    <property type="match status" value="1"/>
</dbReference>
<keyword evidence="6 7" id="KW-0472">Membrane</keyword>
<keyword evidence="5 7" id="KW-1133">Transmembrane helix</keyword>
<feature type="transmembrane region" description="Helical" evidence="7">
    <location>
        <begin position="130"/>
        <end position="152"/>
    </location>
</feature>
<dbReference type="PROSITE" id="PS50850">
    <property type="entry name" value="MFS"/>
    <property type="match status" value="1"/>
</dbReference>
<evidence type="ECO:0000256" key="1">
    <source>
        <dbReference type="ARBA" id="ARBA00004141"/>
    </source>
</evidence>
<protein>
    <submittedName>
        <fullName evidence="9">Synaptic vesicle 2-related protein</fullName>
    </submittedName>
</protein>
<comment type="caution">
    <text evidence="9">The sequence shown here is derived from an EMBL/GenBank/DDBJ whole genome shotgun (WGS) entry which is preliminary data.</text>
</comment>
<dbReference type="PANTHER" id="PTHR23511:SF5">
    <property type="entry name" value="MAJOR FACILITATOR-TYPE TRANSPORTER HXNZ-RELATED"/>
    <property type="match status" value="1"/>
</dbReference>
<dbReference type="PANTHER" id="PTHR23511">
    <property type="entry name" value="SYNAPTIC VESICLE GLYCOPROTEIN 2"/>
    <property type="match status" value="1"/>
</dbReference>
<organism evidence="9 10">
    <name type="scientific">Hypsibius exemplaris</name>
    <name type="common">Freshwater tardigrade</name>
    <dbReference type="NCBI Taxonomy" id="2072580"/>
    <lineage>
        <taxon>Eukaryota</taxon>
        <taxon>Metazoa</taxon>
        <taxon>Ecdysozoa</taxon>
        <taxon>Tardigrada</taxon>
        <taxon>Eutardigrada</taxon>
        <taxon>Parachela</taxon>
        <taxon>Hypsibioidea</taxon>
        <taxon>Hypsibiidae</taxon>
        <taxon>Hypsibius</taxon>
    </lineage>
</organism>
<feature type="domain" description="Major facilitator superfamily (MFS) profile" evidence="8">
    <location>
        <begin position="97"/>
        <end position="529"/>
    </location>
</feature>
<dbReference type="InterPro" id="IPR036259">
    <property type="entry name" value="MFS_trans_sf"/>
</dbReference>
<sequence>MEKLFLVGKEAQKIRQAHLDDHSNHSHLPNVSFISSNSGRYQDLDEDNRGTLRVDVVNPYPASSLERVEGDLNQAPPTFTVDQAVDQIGFGKFQLKLSCLAGFAWMADAMEMMILSILSPALKCEWDLNGWQQALVTTVVFCGMMMSSAIWGKISDRHGRRVELLLCSFITFYYGLISAGAPNLWWLLFLRCFVGIGIGGSPQSVTLYSEFLPSKQRAKCLVLTEVFWALGSCFEVLLALFVMPTLGWRWLLGLSSLPLLVFDIACLWMPESARFFMASGQTRRAYDVLERIAKENGTTMPPGELVSDAGQRKDTTPRGRFADLVGPDFRRTTFLLWIIWLGNAFSYYGVVLMTTELLGAGDTCHVGSQSNIPAAECSLECRMLTTADYWDLLWTTIAEFPALFLTAVIIDLLGRKRTMALEFVVYSVFVFLLCICTSRVIMTMFLFVARGFISGAFQTAYVYTPEVYPTSMRSIGLGMCSAMARIGAILAPFNSQVVLNYSVYAAISIYGTVALLAAGASMLLPIETKGREMKDTRTVQ</sequence>
<evidence type="ECO:0000259" key="8">
    <source>
        <dbReference type="PROSITE" id="PS50850"/>
    </source>
</evidence>
<accession>A0A1W0XCJ8</accession>
<evidence type="ECO:0000256" key="5">
    <source>
        <dbReference type="ARBA" id="ARBA00022989"/>
    </source>
</evidence>
<dbReference type="OrthoDB" id="4139357at2759"/>
<dbReference type="InterPro" id="IPR011701">
    <property type="entry name" value="MFS"/>
</dbReference>
<feature type="transmembrane region" description="Helical" evidence="7">
    <location>
        <begin position="220"/>
        <end position="242"/>
    </location>
</feature>
<dbReference type="GO" id="GO:0016020">
    <property type="term" value="C:membrane"/>
    <property type="evidence" value="ECO:0007669"/>
    <property type="project" value="UniProtKB-SubCell"/>
</dbReference>
<dbReference type="EMBL" id="MTYJ01000003">
    <property type="protein sequence ID" value="OQV25215.1"/>
    <property type="molecule type" value="Genomic_DNA"/>
</dbReference>
<reference evidence="10" key="1">
    <citation type="submission" date="2017-01" db="EMBL/GenBank/DDBJ databases">
        <title>Comparative genomics of anhydrobiosis in the tardigrade Hypsibius dujardini.</title>
        <authorList>
            <person name="Yoshida Y."/>
            <person name="Koutsovoulos G."/>
            <person name="Laetsch D."/>
            <person name="Stevens L."/>
            <person name="Kumar S."/>
            <person name="Horikawa D."/>
            <person name="Ishino K."/>
            <person name="Komine S."/>
            <person name="Tomita M."/>
            <person name="Blaxter M."/>
            <person name="Arakawa K."/>
        </authorList>
    </citation>
    <scope>NUCLEOTIDE SEQUENCE [LARGE SCALE GENOMIC DNA]</scope>
    <source>
        <strain evidence="10">Z151</strain>
    </source>
</reference>
<feature type="transmembrane region" description="Helical" evidence="7">
    <location>
        <begin position="97"/>
        <end position="118"/>
    </location>
</feature>
<keyword evidence="3" id="KW-0813">Transport</keyword>